<dbReference type="PROSITE" id="PS52040">
    <property type="entry name" value="TOPO_IIA"/>
    <property type="match status" value="1"/>
</dbReference>
<dbReference type="GO" id="GO:0005524">
    <property type="term" value="F:ATP binding"/>
    <property type="evidence" value="ECO:0007669"/>
    <property type="project" value="InterPro"/>
</dbReference>
<protein>
    <recommendedName>
        <fullName evidence="3">DNA topoisomerase (ATP-hydrolyzing)</fullName>
        <ecNumber evidence="3">5.6.2.2</ecNumber>
    </recommendedName>
</protein>
<keyword evidence="6 7" id="KW-0413">Isomerase</keyword>
<dbReference type="PANTHER" id="PTHR43493:SF5">
    <property type="entry name" value="DNA GYRASE SUBUNIT A, CHLOROPLASTIC_MITOCHONDRIAL"/>
    <property type="match status" value="1"/>
</dbReference>
<dbReference type="Pfam" id="PF03989">
    <property type="entry name" value="DNA_gyraseA_C"/>
    <property type="match status" value="3"/>
</dbReference>
<dbReference type="InterPro" id="IPR035516">
    <property type="entry name" value="Gyrase/topoIV_suA_C"/>
</dbReference>
<evidence type="ECO:0000313" key="9">
    <source>
        <dbReference type="EMBL" id="KKU14325.1"/>
    </source>
</evidence>
<feature type="domain" description="Topo IIA-type catalytic" evidence="8">
    <location>
        <begin position="49"/>
        <end position="515"/>
    </location>
</feature>
<keyword evidence="4 7" id="KW-0799">Topoisomerase</keyword>
<evidence type="ECO:0000256" key="2">
    <source>
        <dbReference type="ARBA" id="ARBA00008263"/>
    </source>
</evidence>
<dbReference type="GO" id="GO:0005737">
    <property type="term" value="C:cytoplasm"/>
    <property type="evidence" value="ECO:0007669"/>
    <property type="project" value="TreeGrafter"/>
</dbReference>
<sequence>MAKQQKKTPKEPTEIIPVPAHAVQRQSIVDEIKTSYLDYAMSVIVSRALPDVRDGLKPVHRRILWAMWHVGLKPGAKFRKSAMVVGEVLGKYHPHGDTAVYDSMVRMAQEFSLRYPLVWGQGNFGSMDGDSAAAMRYTEAKLARISEELLLDIEKETVDWRPNYDGVHLEPKVLPARLPNLLLNGTMGIAVGMATNIPPHNLNELSNAIVHLVDHPEADVEDLMEFVKGPDFPTGGIIYNKKDIAQAYATGRGGVVLRAKTDIVEEKSGVFKIIVNEIPYQVNKATLVEKIAELVHEKKLEGIKDLRDESNKDGVRIVVELKKDAYPKKVLNQLFNLTQLQDTFHFNMLALVDGIQPRVLTLKNVLEEYIKHRKEVVRRATEFDLKKARERAHILQGLKIALDHLDAVIKTIRASADKDEAKLELIKKFKLTEIQAIAILEMRLQQLANIERKKIEDELKEKLALIKELESILASTKRILGIVRADVLKLKEVYGDERRTQVIAHGVKEFSMEDLVPNEETVVVITHDGYIKRLPPDTFKSQARGGKGVIGVATKEEDVVEHLFITNTHADILFFTTSGRVFQLKAYDIPQGSRTSKGQAVVNFLQLAPQEKVSVVLSAPDILTAKFLIMVTVNGLIKKINISDLAQVRRSGLIAIKLKNGDSLQWVKPSTGKDDVVLITRQGQS</sequence>
<evidence type="ECO:0000256" key="6">
    <source>
        <dbReference type="ARBA" id="ARBA00023235"/>
    </source>
</evidence>
<dbReference type="Pfam" id="PF00521">
    <property type="entry name" value="DNA_topoisoIV"/>
    <property type="match status" value="1"/>
</dbReference>
<dbReference type="FunFam" id="3.90.199.10:FF:000001">
    <property type="entry name" value="DNA gyrase subunit A"/>
    <property type="match status" value="1"/>
</dbReference>
<dbReference type="Gene3D" id="2.120.10.90">
    <property type="entry name" value="DNA gyrase/topoisomerase IV, subunit A, C-terminal"/>
    <property type="match status" value="1"/>
</dbReference>
<feature type="non-terminal residue" evidence="9">
    <location>
        <position position="685"/>
    </location>
</feature>
<dbReference type="Gene3D" id="1.10.268.10">
    <property type="entry name" value="Topoisomerase, domain 3"/>
    <property type="match status" value="1"/>
</dbReference>
<dbReference type="GO" id="GO:0006265">
    <property type="term" value="P:DNA topological change"/>
    <property type="evidence" value="ECO:0007669"/>
    <property type="project" value="UniProtKB-UniRule"/>
</dbReference>
<dbReference type="SUPFAM" id="SSF56719">
    <property type="entry name" value="Type II DNA topoisomerase"/>
    <property type="match status" value="1"/>
</dbReference>
<dbReference type="PANTHER" id="PTHR43493">
    <property type="entry name" value="DNA GYRASE/TOPOISOMERASE SUBUNIT A"/>
    <property type="match status" value="1"/>
</dbReference>
<dbReference type="GO" id="GO:0009330">
    <property type="term" value="C:DNA topoisomerase type II (double strand cut, ATP-hydrolyzing) complex"/>
    <property type="evidence" value="ECO:0007669"/>
    <property type="project" value="TreeGrafter"/>
</dbReference>
<evidence type="ECO:0000256" key="7">
    <source>
        <dbReference type="PROSITE-ProRule" id="PRU01384"/>
    </source>
</evidence>
<dbReference type="InterPro" id="IPR050220">
    <property type="entry name" value="Type_II_DNA_Topoisomerases"/>
</dbReference>
<gene>
    <name evidence="9" type="ORF">UX20_C0001G0017</name>
</gene>
<dbReference type="NCBIfam" id="NF004043">
    <property type="entry name" value="PRK05560.1"/>
    <property type="match status" value="1"/>
</dbReference>
<dbReference type="STRING" id="1619050.UX20_C0001G0017"/>
<evidence type="ECO:0000256" key="1">
    <source>
        <dbReference type="ARBA" id="ARBA00000185"/>
    </source>
</evidence>
<dbReference type="NCBIfam" id="TIGR01063">
    <property type="entry name" value="gyrA"/>
    <property type="match status" value="1"/>
</dbReference>
<comment type="catalytic activity">
    <reaction evidence="1 7">
        <text>ATP-dependent breakage, passage and rejoining of double-stranded DNA.</text>
        <dbReference type="EC" id="5.6.2.2"/>
    </reaction>
</comment>
<dbReference type="Proteomes" id="UP000034911">
    <property type="component" value="Unassembled WGS sequence"/>
</dbReference>
<name>A0A0G1R090_9BACT</name>
<proteinExistence type="inferred from homology"/>
<accession>A0A0G1R090</accession>
<dbReference type="InterPro" id="IPR002205">
    <property type="entry name" value="Topo_IIA_dom_A"/>
</dbReference>
<dbReference type="GO" id="GO:0003677">
    <property type="term" value="F:DNA binding"/>
    <property type="evidence" value="ECO:0007669"/>
    <property type="project" value="UniProtKB-UniRule"/>
</dbReference>
<organism evidence="9 10">
    <name type="scientific">Candidatus Magasanikbacteria bacterium GW2011_GWC2_45_8</name>
    <dbReference type="NCBI Taxonomy" id="1619050"/>
    <lineage>
        <taxon>Bacteria</taxon>
        <taxon>Candidatus Magasanikiibacteriota</taxon>
    </lineage>
</organism>
<dbReference type="FunFam" id="1.10.268.10:FF:000001">
    <property type="entry name" value="DNA gyrase subunit A"/>
    <property type="match status" value="1"/>
</dbReference>
<evidence type="ECO:0000256" key="3">
    <source>
        <dbReference type="ARBA" id="ARBA00012895"/>
    </source>
</evidence>
<dbReference type="InterPro" id="IPR006691">
    <property type="entry name" value="GyrA/parC_rep"/>
</dbReference>
<dbReference type="FunFam" id="3.30.1360.40:FF:000002">
    <property type="entry name" value="DNA gyrase subunit A"/>
    <property type="match status" value="1"/>
</dbReference>
<dbReference type="Gene3D" id="3.30.1360.40">
    <property type="match status" value="1"/>
</dbReference>
<dbReference type="InterPro" id="IPR013758">
    <property type="entry name" value="Topo_IIA_A/C_ab"/>
</dbReference>
<dbReference type="InterPro" id="IPR013760">
    <property type="entry name" value="Topo_IIA-like_dom_sf"/>
</dbReference>
<reference evidence="9 10" key="1">
    <citation type="journal article" date="2015" name="Nature">
        <title>rRNA introns, odd ribosomes, and small enigmatic genomes across a large radiation of phyla.</title>
        <authorList>
            <person name="Brown C.T."/>
            <person name="Hug L.A."/>
            <person name="Thomas B.C."/>
            <person name="Sharon I."/>
            <person name="Castelle C.J."/>
            <person name="Singh A."/>
            <person name="Wilkins M.J."/>
            <person name="Williams K.H."/>
            <person name="Banfield J.F."/>
        </authorList>
    </citation>
    <scope>NUCLEOTIDE SEQUENCE [LARGE SCALE GENOMIC DNA]</scope>
</reference>
<comment type="caution">
    <text evidence="9">The sequence shown here is derived from an EMBL/GenBank/DDBJ whole genome shotgun (WGS) entry which is preliminary data.</text>
</comment>
<keyword evidence="5 7" id="KW-0238">DNA-binding</keyword>
<comment type="similarity">
    <text evidence="2">Belongs to the type II topoisomerase GyrA/ParC subunit family.</text>
</comment>
<dbReference type="EMBL" id="LCLH01000001">
    <property type="protein sequence ID" value="KKU14325.1"/>
    <property type="molecule type" value="Genomic_DNA"/>
</dbReference>
<dbReference type="SUPFAM" id="SSF101904">
    <property type="entry name" value="GyrA/ParC C-terminal domain-like"/>
    <property type="match status" value="1"/>
</dbReference>
<dbReference type="InterPro" id="IPR013757">
    <property type="entry name" value="Topo_IIA_A_a_sf"/>
</dbReference>
<evidence type="ECO:0000256" key="4">
    <source>
        <dbReference type="ARBA" id="ARBA00023029"/>
    </source>
</evidence>
<evidence type="ECO:0000256" key="5">
    <source>
        <dbReference type="ARBA" id="ARBA00023125"/>
    </source>
</evidence>
<dbReference type="CDD" id="cd00187">
    <property type="entry name" value="TOP4c"/>
    <property type="match status" value="1"/>
</dbReference>
<dbReference type="EC" id="5.6.2.2" evidence="3"/>
<dbReference type="NCBIfam" id="NF004044">
    <property type="entry name" value="PRK05561.1"/>
    <property type="match status" value="1"/>
</dbReference>
<dbReference type="GO" id="GO:0003918">
    <property type="term" value="F:DNA topoisomerase type II (double strand cut, ATP-hydrolyzing) activity"/>
    <property type="evidence" value="ECO:0007669"/>
    <property type="project" value="UniProtKB-EC"/>
</dbReference>
<dbReference type="SMART" id="SM00434">
    <property type="entry name" value="TOP4c"/>
    <property type="match status" value="1"/>
</dbReference>
<dbReference type="AlphaFoldDB" id="A0A0G1R090"/>
<evidence type="ECO:0000259" key="8">
    <source>
        <dbReference type="PROSITE" id="PS52040"/>
    </source>
</evidence>
<evidence type="ECO:0000313" key="10">
    <source>
        <dbReference type="Proteomes" id="UP000034911"/>
    </source>
</evidence>
<feature type="active site" description="O-(5'-phospho-DNA)-tyrosine intermediate" evidence="7">
    <location>
        <position position="137"/>
    </location>
</feature>
<dbReference type="Gene3D" id="3.90.199.10">
    <property type="entry name" value="Topoisomerase II, domain 5"/>
    <property type="match status" value="1"/>
</dbReference>